<proteinExistence type="inferred from homology"/>
<evidence type="ECO:0000256" key="11">
    <source>
        <dbReference type="ARBA" id="ARBA00023136"/>
    </source>
</evidence>
<comment type="catalytic activity">
    <reaction evidence="19">
        <text>octanoyl-CoA + H2O = octanoate + CoA + H(+)</text>
        <dbReference type="Rhea" id="RHEA:30143"/>
        <dbReference type="ChEBI" id="CHEBI:15377"/>
        <dbReference type="ChEBI" id="CHEBI:15378"/>
        <dbReference type="ChEBI" id="CHEBI:25646"/>
        <dbReference type="ChEBI" id="CHEBI:57287"/>
        <dbReference type="ChEBI" id="CHEBI:57386"/>
    </reaction>
    <physiologicalReaction direction="left-to-right" evidence="19">
        <dbReference type="Rhea" id="RHEA:30144"/>
    </physiologicalReaction>
</comment>
<evidence type="ECO:0000256" key="9">
    <source>
        <dbReference type="ARBA" id="ARBA00022946"/>
    </source>
</evidence>
<keyword evidence="8" id="KW-0276">Fatty acid metabolism</keyword>
<keyword evidence="12" id="KW-0966">Cell projection</keyword>
<evidence type="ECO:0000256" key="2">
    <source>
        <dbReference type="ARBA" id="ARBA00004496"/>
    </source>
</evidence>
<evidence type="ECO:0000256" key="7">
    <source>
        <dbReference type="ARBA" id="ARBA00022801"/>
    </source>
</evidence>
<dbReference type="EMBL" id="WLVL01000040">
    <property type="protein sequence ID" value="MTB72741.1"/>
    <property type="molecule type" value="Genomic_DNA"/>
</dbReference>
<accession>A0A6I3IWM5</accession>
<evidence type="ECO:0000256" key="23">
    <source>
        <dbReference type="ARBA" id="ARBA00048180"/>
    </source>
</evidence>
<keyword evidence="6" id="KW-0053">Apoptosis</keyword>
<dbReference type="PANTHER" id="PTHR12418:SF19">
    <property type="entry name" value="ACYL-COENZYME A THIOESTERASE THEM4"/>
    <property type="match status" value="1"/>
</dbReference>
<dbReference type="RefSeq" id="WP_154594023.1">
    <property type="nucleotide sequence ID" value="NZ_WLVL01000040.1"/>
</dbReference>
<evidence type="ECO:0000256" key="16">
    <source>
        <dbReference type="ARBA" id="ARBA00038848"/>
    </source>
</evidence>
<gene>
    <name evidence="25" type="ORF">GGG17_12355</name>
</gene>
<dbReference type="InterPro" id="IPR052365">
    <property type="entry name" value="THEM4/THEM5_acyl-CoA_thioest"/>
</dbReference>
<feature type="domain" description="Thioesterase" evidence="24">
    <location>
        <begin position="55"/>
        <end position="137"/>
    </location>
</feature>
<evidence type="ECO:0000313" key="25">
    <source>
        <dbReference type="EMBL" id="MTB72741.1"/>
    </source>
</evidence>
<evidence type="ECO:0000256" key="3">
    <source>
        <dbReference type="ARBA" id="ARBA00004632"/>
    </source>
</evidence>
<comment type="subcellular location">
    <subcellularLocation>
        <location evidence="3">Cell projection</location>
        <location evidence="3">Ruffle membrane</location>
    </subcellularLocation>
    <subcellularLocation>
        <location evidence="2">Cytoplasm</location>
    </subcellularLocation>
    <subcellularLocation>
        <location evidence="1">Membrane</location>
        <topology evidence="1">Peripheral membrane protein</topology>
    </subcellularLocation>
</comment>
<protein>
    <recommendedName>
        <fullName evidence="17">Acyl-coenzyme A thioesterase THEM4</fullName>
        <ecNumber evidence="16">3.1.2.2</ecNumber>
    </recommendedName>
    <alternativeName>
        <fullName evidence="18">Thioesterase superfamily member 4</fullName>
    </alternativeName>
</protein>
<evidence type="ECO:0000256" key="13">
    <source>
        <dbReference type="ARBA" id="ARBA00035852"/>
    </source>
</evidence>
<evidence type="ECO:0000256" key="19">
    <source>
        <dbReference type="ARBA" id="ARBA00047588"/>
    </source>
</evidence>
<evidence type="ECO:0000259" key="24">
    <source>
        <dbReference type="Pfam" id="PF03061"/>
    </source>
</evidence>
<dbReference type="SUPFAM" id="SSF54637">
    <property type="entry name" value="Thioesterase/thiol ester dehydrase-isomerase"/>
    <property type="match status" value="1"/>
</dbReference>
<evidence type="ECO:0000256" key="21">
    <source>
        <dbReference type="ARBA" id="ARBA00047969"/>
    </source>
</evidence>
<comment type="catalytic activity">
    <reaction evidence="23">
        <text>tetradecanoyl-CoA + H2O = tetradecanoate + CoA + H(+)</text>
        <dbReference type="Rhea" id="RHEA:40119"/>
        <dbReference type="ChEBI" id="CHEBI:15377"/>
        <dbReference type="ChEBI" id="CHEBI:15378"/>
        <dbReference type="ChEBI" id="CHEBI:30807"/>
        <dbReference type="ChEBI" id="CHEBI:57287"/>
        <dbReference type="ChEBI" id="CHEBI:57385"/>
    </reaction>
    <physiologicalReaction direction="left-to-right" evidence="23">
        <dbReference type="Rhea" id="RHEA:40120"/>
    </physiologicalReaction>
</comment>
<evidence type="ECO:0000256" key="18">
    <source>
        <dbReference type="ARBA" id="ARBA00043210"/>
    </source>
</evidence>
<dbReference type="InterPro" id="IPR006683">
    <property type="entry name" value="Thioestr_dom"/>
</dbReference>
<sequence length="166" mass="17637">MSDGRAFQDGYPEDVAHCYGCGRLNEAGIQLKSYWDGDETVARYTPRPEHTAIPGYVYGGLVASLIDCHGTGSAAAAGSRVAGVDEASEPLLRYVTASLQVDYLAPTPMGVELEVRGVIEQVKGRKVVVEETVSAGDAVVARGRVVAVQMPQTMTPAEGPVETRLR</sequence>
<dbReference type="EC" id="3.1.2.2" evidence="16"/>
<evidence type="ECO:0000256" key="17">
    <source>
        <dbReference type="ARBA" id="ARBA00040123"/>
    </source>
</evidence>
<comment type="catalytic activity">
    <reaction evidence="14">
        <text>(9Z)-octadecenoyl-CoA + H2O = (9Z)-octadecenoate + CoA + H(+)</text>
        <dbReference type="Rhea" id="RHEA:40139"/>
        <dbReference type="ChEBI" id="CHEBI:15377"/>
        <dbReference type="ChEBI" id="CHEBI:15378"/>
        <dbReference type="ChEBI" id="CHEBI:30823"/>
        <dbReference type="ChEBI" id="CHEBI:57287"/>
        <dbReference type="ChEBI" id="CHEBI:57387"/>
    </reaction>
    <physiologicalReaction direction="left-to-right" evidence="14">
        <dbReference type="Rhea" id="RHEA:40140"/>
    </physiologicalReaction>
</comment>
<organism evidence="25 26">
    <name type="scientific">Arsenicicoccus cauae</name>
    <dbReference type="NCBI Taxonomy" id="2663847"/>
    <lineage>
        <taxon>Bacteria</taxon>
        <taxon>Bacillati</taxon>
        <taxon>Actinomycetota</taxon>
        <taxon>Actinomycetes</taxon>
        <taxon>Micrococcales</taxon>
        <taxon>Intrasporangiaceae</taxon>
        <taxon>Arsenicicoccus</taxon>
    </lineage>
</organism>
<dbReference type="GO" id="GO:0006631">
    <property type="term" value="P:fatty acid metabolic process"/>
    <property type="evidence" value="ECO:0007669"/>
    <property type="project" value="UniProtKB-KW"/>
</dbReference>
<dbReference type="Gene3D" id="3.10.129.10">
    <property type="entry name" value="Hotdog Thioesterase"/>
    <property type="match status" value="1"/>
</dbReference>
<evidence type="ECO:0000256" key="10">
    <source>
        <dbReference type="ARBA" id="ARBA00023098"/>
    </source>
</evidence>
<evidence type="ECO:0000313" key="26">
    <source>
        <dbReference type="Proteomes" id="UP000431092"/>
    </source>
</evidence>
<evidence type="ECO:0000256" key="15">
    <source>
        <dbReference type="ARBA" id="ARBA00038456"/>
    </source>
</evidence>
<evidence type="ECO:0000256" key="4">
    <source>
        <dbReference type="ARBA" id="ARBA00022475"/>
    </source>
</evidence>
<comment type="catalytic activity">
    <reaction evidence="21">
        <text>decanoyl-CoA + H2O = decanoate + CoA + H(+)</text>
        <dbReference type="Rhea" id="RHEA:40059"/>
        <dbReference type="ChEBI" id="CHEBI:15377"/>
        <dbReference type="ChEBI" id="CHEBI:15378"/>
        <dbReference type="ChEBI" id="CHEBI:27689"/>
        <dbReference type="ChEBI" id="CHEBI:57287"/>
        <dbReference type="ChEBI" id="CHEBI:61430"/>
    </reaction>
    <physiologicalReaction direction="left-to-right" evidence="21">
        <dbReference type="Rhea" id="RHEA:40060"/>
    </physiologicalReaction>
</comment>
<keyword evidence="4" id="KW-1003">Cell membrane</keyword>
<keyword evidence="11" id="KW-0472">Membrane</keyword>
<comment type="catalytic activity">
    <reaction evidence="22">
        <text>dodecanoyl-CoA + H2O = dodecanoate + CoA + H(+)</text>
        <dbReference type="Rhea" id="RHEA:30135"/>
        <dbReference type="ChEBI" id="CHEBI:15377"/>
        <dbReference type="ChEBI" id="CHEBI:15378"/>
        <dbReference type="ChEBI" id="CHEBI:18262"/>
        <dbReference type="ChEBI" id="CHEBI:57287"/>
        <dbReference type="ChEBI" id="CHEBI:57375"/>
    </reaction>
    <physiologicalReaction direction="left-to-right" evidence="22">
        <dbReference type="Rhea" id="RHEA:30136"/>
    </physiologicalReaction>
</comment>
<dbReference type="AlphaFoldDB" id="A0A6I3IWM5"/>
<evidence type="ECO:0000256" key="20">
    <source>
        <dbReference type="ARBA" id="ARBA00047734"/>
    </source>
</evidence>
<dbReference type="GO" id="GO:0016787">
    <property type="term" value="F:hydrolase activity"/>
    <property type="evidence" value="ECO:0007669"/>
    <property type="project" value="UniProtKB-KW"/>
</dbReference>
<dbReference type="PANTHER" id="PTHR12418">
    <property type="entry name" value="ACYL-COENZYME A THIOESTERASE THEM4"/>
    <property type="match status" value="1"/>
</dbReference>
<keyword evidence="26" id="KW-1185">Reference proteome</keyword>
<evidence type="ECO:0000256" key="8">
    <source>
        <dbReference type="ARBA" id="ARBA00022832"/>
    </source>
</evidence>
<evidence type="ECO:0000256" key="12">
    <source>
        <dbReference type="ARBA" id="ARBA00023273"/>
    </source>
</evidence>
<dbReference type="CDD" id="cd03443">
    <property type="entry name" value="PaaI_thioesterase"/>
    <property type="match status" value="1"/>
</dbReference>
<evidence type="ECO:0000256" key="5">
    <source>
        <dbReference type="ARBA" id="ARBA00022490"/>
    </source>
</evidence>
<evidence type="ECO:0000256" key="1">
    <source>
        <dbReference type="ARBA" id="ARBA00004170"/>
    </source>
</evidence>
<dbReference type="GO" id="GO:0016020">
    <property type="term" value="C:membrane"/>
    <property type="evidence" value="ECO:0007669"/>
    <property type="project" value="UniProtKB-SubCell"/>
</dbReference>
<evidence type="ECO:0000256" key="14">
    <source>
        <dbReference type="ARBA" id="ARBA00037002"/>
    </source>
</evidence>
<dbReference type="Proteomes" id="UP000431092">
    <property type="component" value="Unassembled WGS sequence"/>
</dbReference>
<comment type="catalytic activity">
    <reaction evidence="20">
        <text>hexadecanoyl-CoA + H2O = hexadecanoate + CoA + H(+)</text>
        <dbReference type="Rhea" id="RHEA:16645"/>
        <dbReference type="ChEBI" id="CHEBI:7896"/>
        <dbReference type="ChEBI" id="CHEBI:15377"/>
        <dbReference type="ChEBI" id="CHEBI:15378"/>
        <dbReference type="ChEBI" id="CHEBI:57287"/>
        <dbReference type="ChEBI" id="CHEBI:57379"/>
        <dbReference type="EC" id="3.1.2.2"/>
    </reaction>
    <physiologicalReaction direction="left-to-right" evidence="20">
        <dbReference type="Rhea" id="RHEA:16646"/>
    </physiologicalReaction>
</comment>
<keyword evidence="5" id="KW-0963">Cytoplasm</keyword>
<dbReference type="GO" id="GO:0005737">
    <property type="term" value="C:cytoplasm"/>
    <property type="evidence" value="ECO:0007669"/>
    <property type="project" value="UniProtKB-SubCell"/>
</dbReference>
<reference evidence="25 26" key="1">
    <citation type="submission" date="2019-11" db="EMBL/GenBank/DDBJ databases">
        <title>Whole genome sequencing identifies a novel species of the genus Arsenicicoccus isolated from human blood.</title>
        <authorList>
            <person name="Jeong J.H."/>
            <person name="Kweon O.J."/>
            <person name="Kim H.R."/>
            <person name="Kim T.-H."/>
            <person name="Ha S.-M."/>
            <person name="Lee M.-K."/>
        </authorList>
    </citation>
    <scope>NUCLEOTIDE SEQUENCE [LARGE SCALE GENOMIC DNA]</scope>
    <source>
        <strain evidence="25 26">MKL-02</strain>
    </source>
</reference>
<name>A0A6I3IWM5_9MICO</name>
<comment type="similarity">
    <text evidence="15">Belongs to the THEM4/THEM5 thioesterase family.</text>
</comment>
<comment type="caution">
    <text evidence="25">The sequence shown here is derived from an EMBL/GenBank/DDBJ whole genome shotgun (WGS) entry which is preliminary data.</text>
</comment>
<evidence type="ECO:0000256" key="6">
    <source>
        <dbReference type="ARBA" id="ARBA00022703"/>
    </source>
</evidence>
<comment type="catalytic activity">
    <reaction evidence="13">
        <text>(5Z,8Z,11Z,14Z)-eicosatetraenoyl-CoA + H2O = (5Z,8Z,11Z,14Z)-eicosatetraenoate + CoA + H(+)</text>
        <dbReference type="Rhea" id="RHEA:40151"/>
        <dbReference type="ChEBI" id="CHEBI:15377"/>
        <dbReference type="ChEBI" id="CHEBI:15378"/>
        <dbReference type="ChEBI" id="CHEBI:32395"/>
        <dbReference type="ChEBI" id="CHEBI:57287"/>
        <dbReference type="ChEBI" id="CHEBI:57368"/>
    </reaction>
    <physiologicalReaction direction="left-to-right" evidence="13">
        <dbReference type="Rhea" id="RHEA:40152"/>
    </physiologicalReaction>
</comment>
<keyword evidence="7" id="KW-0378">Hydrolase</keyword>
<dbReference type="Pfam" id="PF03061">
    <property type="entry name" value="4HBT"/>
    <property type="match status" value="1"/>
</dbReference>
<evidence type="ECO:0000256" key="22">
    <source>
        <dbReference type="ARBA" id="ARBA00048074"/>
    </source>
</evidence>
<dbReference type="InterPro" id="IPR029069">
    <property type="entry name" value="HotDog_dom_sf"/>
</dbReference>
<keyword evidence="9" id="KW-0809">Transit peptide</keyword>
<keyword evidence="10" id="KW-0443">Lipid metabolism</keyword>